<dbReference type="Proteomes" id="UP000046393">
    <property type="component" value="Unplaced"/>
</dbReference>
<dbReference type="AlphaFoldDB" id="A0A0N5APR0"/>
<sequence length="62" mass="7504">MSFNMTAYMIFFPARYVCCLNFYDGRREGLAKRQENFRRNCFLSPVQCLLPIENKNLRRFRG</sequence>
<accession>A0A0N5APR0</accession>
<dbReference type="WBParaSite" id="SMUV_0000664801-mRNA-1">
    <property type="protein sequence ID" value="SMUV_0000664801-mRNA-1"/>
    <property type="gene ID" value="SMUV_0000664801"/>
</dbReference>
<proteinExistence type="predicted"/>
<evidence type="ECO:0000313" key="2">
    <source>
        <dbReference type="WBParaSite" id="SMUV_0000664801-mRNA-1"/>
    </source>
</evidence>
<keyword evidence="1" id="KW-1185">Reference proteome</keyword>
<name>A0A0N5APR0_9BILA</name>
<protein>
    <submittedName>
        <fullName evidence="2">ATE_N domain-containing protein</fullName>
    </submittedName>
</protein>
<evidence type="ECO:0000313" key="1">
    <source>
        <dbReference type="Proteomes" id="UP000046393"/>
    </source>
</evidence>
<reference evidence="2" key="1">
    <citation type="submission" date="2017-02" db="UniProtKB">
        <authorList>
            <consortium name="WormBaseParasite"/>
        </authorList>
    </citation>
    <scope>IDENTIFICATION</scope>
</reference>
<organism evidence="1 2">
    <name type="scientific">Syphacia muris</name>
    <dbReference type="NCBI Taxonomy" id="451379"/>
    <lineage>
        <taxon>Eukaryota</taxon>
        <taxon>Metazoa</taxon>
        <taxon>Ecdysozoa</taxon>
        <taxon>Nematoda</taxon>
        <taxon>Chromadorea</taxon>
        <taxon>Rhabditida</taxon>
        <taxon>Spirurina</taxon>
        <taxon>Oxyuridomorpha</taxon>
        <taxon>Oxyuroidea</taxon>
        <taxon>Oxyuridae</taxon>
        <taxon>Syphacia</taxon>
    </lineage>
</organism>